<comment type="caution">
    <text evidence="3">The sequence shown here is derived from an EMBL/GenBank/DDBJ whole genome shotgun (WGS) entry which is preliminary data.</text>
</comment>
<accession>A0ABV7VUG9</accession>
<organism evidence="3 4">
    <name type="scientific">Bacterioplanoides pacificum</name>
    <dbReference type="NCBI Taxonomy" id="1171596"/>
    <lineage>
        <taxon>Bacteria</taxon>
        <taxon>Pseudomonadati</taxon>
        <taxon>Pseudomonadota</taxon>
        <taxon>Gammaproteobacteria</taxon>
        <taxon>Oceanospirillales</taxon>
        <taxon>Oceanospirillaceae</taxon>
        <taxon>Bacterioplanoides</taxon>
    </lineage>
</organism>
<feature type="chain" id="PRO_5047027944" description="Lipoprotein" evidence="2">
    <location>
        <begin position="20"/>
        <end position="424"/>
    </location>
</feature>
<keyword evidence="2" id="KW-0732">Signal</keyword>
<evidence type="ECO:0000256" key="2">
    <source>
        <dbReference type="SAM" id="SignalP"/>
    </source>
</evidence>
<evidence type="ECO:0000313" key="4">
    <source>
        <dbReference type="Proteomes" id="UP001595722"/>
    </source>
</evidence>
<evidence type="ECO:0008006" key="5">
    <source>
        <dbReference type="Google" id="ProtNLM"/>
    </source>
</evidence>
<dbReference type="RefSeq" id="WP_376866267.1">
    <property type="nucleotide sequence ID" value="NZ_JBHRYB010000007.1"/>
</dbReference>
<name>A0ABV7VUG9_9GAMM</name>
<protein>
    <recommendedName>
        <fullName evidence="5">Lipoprotein</fullName>
    </recommendedName>
</protein>
<feature type="signal peptide" evidence="2">
    <location>
        <begin position="1"/>
        <end position="19"/>
    </location>
</feature>
<sequence>MNYKTLFINVAFLSFLLTGCGGGSGSNSSDSSNEDLTDVGTDPVLDDSQNDGGEEDTSQDEDNTLTRDLIISDADYSVGTTILRGLSWPAGDLQVGAPIYATFNNSNSHSIEKGISATDTVDASDFTPVVTTDPSNGEPFLRDIESVRYTEADGSSNRWLMSCDNTSSAGRAMVKVYSENNPSPYLAEVPLFKQEIVQGTLQTWTIKNCRQISIASVTTASSGFGLVLWAIGQGTLSNNGPKAYEFLVRIDMDYNKNGAPDTRVVGIPTLVSYVNTAQGEYLSVAGFSSDKAIVASYTKTSNSNEIRIIGDSYNQPLMITQQNKFTGTNGFMNVADIHLWKKNTNDYRIYTVSGTTGVYAIQWDAGQDQKIGEQTYSSGDIQHCTGSITGFRDPAATGRLWCHDNTNAGNLLEFEAPAIAATVL</sequence>
<feature type="compositionally biased region" description="Acidic residues" evidence="1">
    <location>
        <begin position="44"/>
        <end position="63"/>
    </location>
</feature>
<dbReference type="EMBL" id="JBHRYB010000007">
    <property type="protein sequence ID" value="MFC3680337.1"/>
    <property type="molecule type" value="Genomic_DNA"/>
</dbReference>
<dbReference type="PROSITE" id="PS51257">
    <property type="entry name" value="PROKAR_LIPOPROTEIN"/>
    <property type="match status" value="1"/>
</dbReference>
<keyword evidence="4" id="KW-1185">Reference proteome</keyword>
<evidence type="ECO:0000313" key="3">
    <source>
        <dbReference type="EMBL" id="MFC3680337.1"/>
    </source>
</evidence>
<proteinExistence type="predicted"/>
<reference evidence="4" key="1">
    <citation type="journal article" date="2019" name="Int. J. Syst. Evol. Microbiol.">
        <title>The Global Catalogue of Microorganisms (GCM) 10K type strain sequencing project: providing services to taxonomists for standard genome sequencing and annotation.</title>
        <authorList>
            <consortium name="The Broad Institute Genomics Platform"/>
            <consortium name="The Broad Institute Genome Sequencing Center for Infectious Disease"/>
            <person name="Wu L."/>
            <person name="Ma J."/>
        </authorList>
    </citation>
    <scope>NUCLEOTIDE SEQUENCE [LARGE SCALE GENOMIC DNA]</scope>
    <source>
        <strain evidence="4">KCTC 42424</strain>
    </source>
</reference>
<gene>
    <name evidence="3" type="ORF">ACFOMG_09540</name>
</gene>
<evidence type="ECO:0000256" key="1">
    <source>
        <dbReference type="SAM" id="MobiDB-lite"/>
    </source>
</evidence>
<feature type="region of interest" description="Disordered" evidence="1">
    <location>
        <begin position="24"/>
        <end position="65"/>
    </location>
</feature>
<dbReference type="Proteomes" id="UP001595722">
    <property type="component" value="Unassembled WGS sequence"/>
</dbReference>